<comment type="caution">
    <text evidence="2">The sequence shown here is derived from an EMBL/GenBank/DDBJ whole genome shotgun (WGS) entry which is preliminary data.</text>
</comment>
<evidence type="ECO:0000313" key="3">
    <source>
        <dbReference type="Proteomes" id="UP000287033"/>
    </source>
</evidence>
<keyword evidence="3" id="KW-1185">Reference proteome</keyword>
<reference evidence="2 3" key="1">
    <citation type="journal article" date="2018" name="Nat. Ecol. Evol.">
        <title>Shark genomes provide insights into elasmobranch evolution and the origin of vertebrates.</title>
        <authorList>
            <person name="Hara Y"/>
            <person name="Yamaguchi K"/>
            <person name="Onimaru K"/>
            <person name="Kadota M"/>
            <person name="Koyanagi M"/>
            <person name="Keeley SD"/>
            <person name="Tatsumi K"/>
            <person name="Tanaka K"/>
            <person name="Motone F"/>
            <person name="Kageyama Y"/>
            <person name="Nozu R"/>
            <person name="Adachi N"/>
            <person name="Nishimura O"/>
            <person name="Nakagawa R"/>
            <person name="Tanegashima C"/>
            <person name="Kiyatake I"/>
            <person name="Matsumoto R"/>
            <person name="Murakumo K"/>
            <person name="Nishida K"/>
            <person name="Terakita A"/>
            <person name="Kuratani S"/>
            <person name="Sato K"/>
            <person name="Hyodo S Kuraku.S."/>
        </authorList>
    </citation>
    <scope>NUCLEOTIDE SEQUENCE [LARGE SCALE GENOMIC DNA]</scope>
</reference>
<feature type="region of interest" description="Disordered" evidence="1">
    <location>
        <begin position="1"/>
        <end position="45"/>
    </location>
</feature>
<organism evidence="2 3">
    <name type="scientific">Chiloscyllium punctatum</name>
    <name type="common">Brownbanded bambooshark</name>
    <name type="synonym">Hemiscyllium punctatum</name>
    <dbReference type="NCBI Taxonomy" id="137246"/>
    <lineage>
        <taxon>Eukaryota</taxon>
        <taxon>Metazoa</taxon>
        <taxon>Chordata</taxon>
        <taxon>Craniata</taxon>
        <taxon>Vertebrata</taxon>
        <taxon>Chondrichthyes</taxon>
        <taxon>Elasmobranchii</taxon>
        <taxon>Galeomorphii</taxon>
        <taxon>Galeoidea</taxon>
        <taxon>Orectolobiformes</taxon>
        <taxon>Hemiscylliidae</taxon>
        <taxon>Chiloscyllium</taxon>
    </lineage>
</organism>
<protein>
    <submittedName>
        <fullName evidence="2">Uncharacterized protein</fullName>
    </submittedName>
</protein>
<feature type="region of interest" description="Disordered" evidence="1">
    <location>
        <begin position="66"/>
        <end position="86"/>
    </location>
</feature>
<evidence type="ECO:0000256" key="1">
    <source>
        <dbReference type="SAM" id="MobiDB-lite"/>
    </source>
</evidence>
<dbReference type="AlphaFoldDB" id="A0A401SZR4"/>
<dbReference type="EMBL" id="BEZZ01000752">
    <property type="protein sequence ID" value="GCC35868.1"/>
    <property type="molecule type" value="Genomic_DNA"/>
</dbReference>
<gene>
    <name evidence="2" type="ORF">chiPu_0014357</name>
</gene>
<evidence type="ECO:0000313" key="2">
    <source>
        <dbReference type="EMBL" id="GCC35868.1"/>
    </source>
</evidence>
<dbReference type="Proteomes" id="UP000287033">
    <property type="component" value="Unassembled WGS sequence"/>
</dbReference>
<name>A0A401SZR4_CHIPU</name>
<sequence>MRGGAGRAIEGGGAGESARDLWSGRRSAAGTGARGSDGKTGRISEYGRKTELLIEKIVQTGISKHALTEESSGPGYHWHLTVEGKS</sequence>
<feature type="compositionally biased region" description="Gly residues" evidence="1">
    <location>
        <begin position="1"/>
        <end position="15"/>
    </location>
</feature>
<proteinExistence type="predicted"/>
<accession>A0A401SZR4</accession>
<feature type="compositionally biased region" description="Basic and acidic residues" evidence="1">
    <location>
        <begin position="36"/>
        <end position="45"/>
    </location>
</feature>